<keyword evidence="2" id="KW-1185">Reference proteome</keyword>
<evidence type="ECO:0000313" key="1">
    <source>
        <dbReference type="EMBL" id="TDR44161.1"/>
    </source>
</evidence>
<gene>
    <name evidence="1" type="ORF">DFR29_106309</name>
</gene>
<proteinExistence type="predicted"/>
<protein>
    <submittedName>
        <fullName evidence="1">Flavin-dependent dehydrogenase</fullName>
    </submittedName>
</protein>
<organism evidence="1 2">
    <name type="scientific">Tahibacter aquaticus</name>
    <dbReference type="NCBI Taxonomy" id="520092"/>
    <lineage>
        <taxon>Bacteria</taxon>
        <taxon>Pseudomonadati</taxon>
        <taxon>Pseudomonadota</taxon>
        <taxon>Gammaproteobacteria</taxon>
        <taxon>Lysobacterales</taxon>
        <taxon>Rhodanobacteraceae</taxon>
        <taxon>Tahibacter</taxon>
    </lineage>
</organism>
<reference evidence="1 2" key="1">
    <citation type="submission" date="2019-03" db="EMBL/GenBank/DDBJ databases">
        <title>Genomic Encyclopedia of Type Strains, Phase IV (KMG-IV): sequencing the most valuable type-strain genomes for metagenomic binning, comparative biology and taxonomic classification.</title>
        <authorList>
            <person name="Goeker M."/>
        </authorList>
    </citation>
    <scope>NUCLEOTIDE SEQUENCE [LARGE SCALE GENOMIC DNA]</scope>
    <source>
        <strain evidence="1 2">DSM 21667</strain>
    </source>
</reference>
<dbReference type="Gene3D" id="3.30.9.100">
    <property type="match status" value="1"/>
</dbReference>
<dbReference type="InterPro" id="IPR036188">
    <property type="entry name" value="FAD/NAD-bd_sf"/>
</dbReference>
<dbReference type="Gene3D" id="3.50.50.60">
    <property type="entry name" value="FAD/NAD(P)-binding domain"/>
    <property type="match status" value="1"/>
</dbReference>
<dbReference type="Proteomes" id="UP000295293">
    <property type="component" value="Unassembled WGS sequence"/>
</dbReference>
<dbReference type="InterPro" id="IPR050816">
    <property type="entry name" value="Flavin-dep_Halogenase_NPB"/>
</dbReference>
<sequence>MADSRWDAIVVGAGPAGAALACRLSPQRRVLLLDRAPLQASGLPRIGESLPGAARLLLQRCGAFERFLAAGHAQRGATVSLWDSNEPRWFDHLRDPHGAGWHLDRTRFDADMRASAVDAGAVLIGDCGVLRATRDGGHWQIDCDASGESHRAPVLVDATGRTAAVVRQLGLARRIEDELICLHAYLPADMADTDQCTRICADSNGWWYSVRVPSGQRVLAFHLDADDAELRRLKTLPCLLEKARRHALLAAVLPLRADETVHARPAASAGLDWAALALTAPGFFVIGDAGLSFDPVASQGIFHALASAECAATAIQNADAPAARNAFIAEMTTVHAHYRQRLRGTYAAPIRYAQLPFWARRWRGPDLRSHEYEHAAKA</sequence>
<dbReference type="OrthoDB" id="6310849at2"/>
<dbReference type="EMBL" id="SNZH01000006">
    <property type="protein sequence ID" value="TDR44161.1"/>
    <property type="molecule type" value="Genomic_DNA"/>
</dbReference>
<evidence type="ECO:0000313" key="2">
    <source>
        <dbReference type="Proteomes" id="UP000295293"/>
    </source>
</evidence>
<dbReference type="Pfam" id="PF04820">
    <property type="entry name" value="Trp_halogenase"/>
    <property type="match status" value="1"/>
</dbReference>
<dbReference type="InterPro" id="IPR006905">
    <property type="entry name" value="Flavin_halogenase"/>
</dbReference>
<dbReference type="RefSeq" id="WP_133818896.1">
    <property type="nucleotide sequence ID" value="NZ_SNZH01000006.1"/>
</dbReference>
<dbReference type="SUPFAM" id="SSF51905">
    <property type="entry name" value="FAD/NAD(P)-binding domain"/>
    <property type="match status" value="1"/>
</dbReference>
<dbReference type="PANTHER" id="PTHR43747:SF1">
    <property type="entry name" value="SLR1998 PROTEIN"/>
    <property type="match status" value="1"/>
</dbReference>
<accession>A0A4R6YYR6</accession>
<dbReference type="GO" id="GO:0004497">
    <property type="term" value="F:monooxygenase activity"/>
    <property type="evidence" value="ECO:0007669"/>
    <property type="project" value="InterPro"/>
</dbReference>
<dbReference type="AlphaFoldDB" id="A0A4R6YYR6"/>
<comment type="caution">
    <text evidence="1">The sequence shown here is derived from an EMBL/GenBank/DDBJ whole genome shotgun (WGS) entry which is preliminary data.</text>
</comment>
<dbReference type="PROSITE" id="PS51257">
    <property type="entry name" value="PROKAR_LIPOPROTEIN"/>
    <property type="match status" value="1"/>
</dbReference>
<name>A0A4R6YYR6_9GAMM</name>
<dbReference type="PANTHER" id="PTHR43747">
    <property type="entry name" value="FAD-BINDING PROTEIN"/>
    <property type="match status" value="1"/>
</dbReference>